<keyword evidence="1" id="KW-0732">Signal</keyword>
<gene>
    <name evidence="2" type="ORF">QVN81_01765</name>
    <name evidence="3" type="ORF">QVN84_01755</name>
</gene>
<reference evidence="3" key="1">
    <citation type="submission" date="2023-06" db="EMBL/GenBank/DDBJ databases">
        <authorList>
            <person name="Zeman M."/>
            <person name="Kubasova T."/>
            <person name="Jahodarova E."/>
            <person name="Nykrynova M."/>
            <person name="Rychlik I."/>
        </authorList>
    </citation>
    <scope>NUCLEOTIDE SEQUENCE</scope>
    <source>
        <strain evidence="3">ET15</strain>
        <strain evidence="2">ET37</strain>
    </source>
</reference>
<dbReference type="Proteomes" id="UP001168478">
    <property type="component" value="Unassembled WGS sequence"/>
</dbReference>
<dbReference type="RefSeq" id="WP_289824530.1">
    <property type="nucleotide sequence ID" value="NZ_JAUEIE010000001.1"/>
</dbReference>
<dbReference type="Proteomes" id="UP001167831">
    <property type="component" value="Unassembled WGS sequence"/>
</dbReference>
<comment type="caution">
    <text evidence="3">The sequence shown here is derived from an EMBL/GenBank/DDBJ whole genome shotgun (WGS) entry which is preliminary data.</text>
</comment>
<organism evidence="3 5">
    <name type="scientific">Leyella lascolaii</name>
    <dbReference type="NCBI Taxonomy" id="1776379"/>
    <lineage>
        <taxon>Bacteria</taxon>
        <taxon>Pseudomonadati</taxon>
        <taxon>Bacteroidota</taxon>
        <taxon>Bacteroidia</taxon>
        <taxon>Bacteroidales</taxon>
        <taxon>Prevotellaceae</taxon>
        <taxon>Leyella</taxon>
    </lineage>
</organism>
<feature type="signal peptide" evidence="1">
    <location>
        <begin position="1"/>
        <end position="24"/>
    </location>
</feature>
<keyword evidence="4" id="KW-1185">Reference proteome</keyword>
<name>A0AAW7JTK9_9BACT</name>
<protein>
    <recommendedName>
        <fullName evidence="6">Lipoprotein</fullName>
    </recommendedName>
</protein>
<evidence type="ECO:0000256" key="1">
    <source>
        <dbReference type="SAM" id="SignalP"/>
    </source>
</evidence>
<evidence type="ECO:0000313" key="2">
    <source>
        <dbReference type="EMBL" id="MDN0021755.1"/>
    </source>
</evidence>
<evidence type="ECO:0000313" key="5">
    <source>
        <dbReference type="Proteomes" id="UP001168478"/>
    </source>
</evidence>
<dbReference type="EMBL" id="JAUEIE010000001">
    <property type="protein sequence ID" value="MDN0021755.1"/>
    <property type="molecule type" value="Genomic_DNA"/>
</dbReference>
<dbReference type="Gene3D" id="2.130.10.10">
    <property type="entry name" value="YVTN repeat-like/Quinoprotein amine dehydrogenase"/>
    <property type="match status" value="1"/>
</dbReference>
<accession>A0AAW7JTK9</accession>
<dbReference type="InterPro" id="IPR015943">
    <property type="entry name" value="WD40/YVTN_repeat-like_dom_sf"/>
</dbReference>
<dbReference type="SUPFAM" id="SSF63829">
    <property type="entry name" value="Calcium-dependent phosphotriesterase"/>
    <property type="match status" value="1"/>
</dbReference>
<feature type="chain" id="PRO_5043667147" description="Lipoprotein" evidence="1">
    <location>
        <begin position="25"/>
        <end position="374"/>
    </location>
</feature>
<sequence>MKKMFKSEIKTAALCVMAAAAVLASCDDNDDRWSWQDEGSKIELARTRGFVLNEGSYGENNAHLGCFNFTDDRMYGSTTTDIYEIQNGRKIGDTGQDIIAYKGSLYMAVYNSNYVVKLNGVGKEEARVSFASMEDLGQVRGLAAGSGYIYVTSYGGYVSRLDASTLKYEGSVQVGKNPEQVTVTDGKVYCVNSGWGYDNRMSVIDEKSFDKAEQVEIMTNPQSIVASGGKIVVCGYGSADYTQYTNPVQVYDPRTGKLTDIGKGTHIAGNGGTLYVAYTTTDYSTQPYTGTTEVYSYNLNTGAKDTGVLKDMPEELKKSTVYGISVSGITGDIYICTTNFVWGDGTVYHFNAQGKYVGKFASGGQNPKKVVFLN</sequence>
<dbReference type="AlphaFoldDB" id="A0AAW7JTK9"/>
<evidence type="ECO:0000313" key="3">
    <source>
        <dbReference type="EMBL" id="MDN0024251.1"/>
    </source>
</evidence>
<dbReference type="EMBL" id="JAUEIF010000001">
    <property type="protein sequence ID" value="MDN0024251.1"/>
    <property type="molecule type" value="Genomic_DNA"/>
</dbReference>
<dbReference type="PANTHER" id="PTHR47197">
    <property type="entry name" value="PROTEIN NIRF"/>
    <property type="match status" value="1"/>
</dbReference>
<dbReference type="PROSITE" id="PS51257">
    <property type="entry name" value="PROKAR_LIPOPROTEIN"/>
    <property type="match status" value="1"/>
</dbReference>
<reference evidence="3" key="2">
    <citation type="submission" date="2023-08" db="EMBL/GenBank/DDBJ databases">
        <title>Identification and characterization of horizontal gene transfer across gut microbiota members of farm animals based on homology search.</title>
        <authorList>
            <person name="Schwarzerova J."/>
            <person name="Nykrynova M."/>
            <person name="Jureckova K."/>
            <person name="Cejkova D."/>
            <person name="Rychlik I."/>
        </authorList>
    </citation>
    <scope>NUCLEOTIDE SEQUENCE</scope>
    <source>
        <strain evidence="3">ET15</strain>
        <strain evidence="2">ET37</strain>
    </source>
</reference>
<proteinExistence type="predicted"/>
<dbReference type="InterPro" id="IPR051200">
    <property type="entry name" value="Host-pathogen_enzymatic-act"/>
</dbReference>
<evidence type="ECO:0008006" key="6">
    <source>
        <dbReference type="Google" id="ProtNLM"/>
    </source>
</evidence>
<dbReference type="PANTHER" id="PTHR47197:SF3">
    <property type="entry name" value="DIHYDRO-HEME D1 DEHYDROGENASE"/>
    <property type="match status" value="1"/>
</dbReference>
<evidence type="ECO:0000313" key="4">
    <source>
        <dbReference type="Proteomes" id="UP001167831"/>
    </source>
</evidence>